<protein>
    <submittedName>
        <fullName evidence="1">Uncharacterized protein</fullName>
    </submittedName>
</protein>
<reference evidence="1 2" key="1">
    <citation type="submission" date="2011-06" db="EMBL/GenBank/DDBJ databases">
        <title>The Genome Sequence of Fusarium oxysporum FOSC 3-a.</title>
        <authorList>
            <consortium name="The Broad Institute Genome Sequencing Platform"/>
            <person name="Ma L.-J."/>
            <person name="Gale L.R."/>
            <person name="Schwartz D.C."/>
            <person name="Zhou S."/>
            <person name="Corby-Kistler H."/>
            <person name="Young S.K."/>
            <person name="Zeng Q."/>
            <person name="Gargeya S."/>
            <person name="Fitzgerald M."/>
            <person name="Haas B."/>
            <person name="Abouelleil A."/>
            <person name="Alvarado L."/>
            <person name="Arachchi H.M."/>
            <person name="Berlin A."/>
            <person name="Brown A."/>
            <person name="Chapman S.B."/>
            <person name="Chen Z."/>
            <person name="Dunbar C."/>
            <person name="Freedman E."/>
            <person name="Gearin G."/>
            <person name="Gellesch M."/>
            <person name="Goldberg J."/>
            <person name="Griggs A."/>
            <person name="Gujja S."/>
            <person name="Heiman D."/>
            <person name="Howarth C."/>
            <person name="Larson L."/>
            <person name="Lui A."/>
            <person name="MacDonald P.J.P."/>
            <person name="Mehta T."/>
            <person name="Montmayeur A."/>
            <person name="Murphy C."/>
            <person name="Neiman D."/>
            <person name="Pearson M."/>
            <person name="Priest M."/>
            <person name="Roberts A."/>
            <person name="Saif S."/>
            <person name="Shea T."/>
            <person name="Shenoy N."/>
            <person name="Sisk P."/>
            <person name="Stolte C."/>
            <person name="Sykes S."/>
            <person name="Wortman J."/>
            <person name="Nusbaum C."/>
            <person name="Birren B."/>
        </authorList>
    </citation>
    <scope>NUCLEOTIDE SEQUENCE [LARGE SCALE GENOMIC DNA]</scope>
    <source>
        <strain evidence="2">FOSC 3-a</strain>
    </source>
</reference>
<dbReference type="Proteomes" id="UP000030753">
    <property type="component" value="Unassembled WGS sequence"/>
</dbReference>
<dbReference type="HOGENOM" id="CLU_3392318_0_0_1"/>
<dbReference type="AlphaFoldDB" id="W9HEN5"/>
<accession>W9HEN5</accession>
<dbReference type="EMBL" id="JH717865">
    <property type="protein sequence ID" value="EWY79464.1"/>
    <property type="molecule type" value="Genomic_DNA"/>
</dbReference>
<organism evidence="1 2">
    <name type="scientific">Fusarium oxysporum NRRL 32931</name>
    <dbReference type="NCBI Taxonomy" id="660029"/>
    <lineage>
        <taxon>Eukaryota</taxon>
        <taxon>Fungi</taxon>
        <taxon>Dikarya</taxon>
        <taxon>Ascomycota</taxon>
        <taxon>Pezizomycotina</taxon>
        <taxon>Sordariomycetes</taxon>
        <taxon>Hypocreomycetidae</taxon>
        <taxon>Hypocreales</taxon>
        <taxon>Nectriaceae</taxon>
        <taxon>Fusarium</taxon>
        <taxon>Fusarium oxysporum species complex</taxon>
    </lineage>
</organism>
<sequence length="32" mass="3726">MLLVVPAQLAPEKMNQHRVNHANRSRPMISRM</sequence>
<gene>
    <name evidence="1" type="ORF">FOYG_17369</name>
</gene>
<proteinExistence type="predicted"/>
<evidence type="ECO:0000313" key="2">
    <source>
        <dbReference type="Proteomes" id="UP000030753"/>
    </source>
</evidence>
<name>W9HEN5_FUSOX</name>
<evidence type="ECO:0000313" key="1">
    <source>
        <dbReference type="EMBL" id="EWY79464.1"/>
    </source>
</evidence>